<gene>
    <name evidence="2" type="ORF">A3D67_00605</name>
</gene>
<sequence>MSRLLFAPTTKLLELYFALNFFAIFAGPIIYPFAGSARKPNEIVLRHDFAIIPFIQEKSKFLLRIGKLDKNIKKDSVG</sequence>
<keyword evidence="1" id="KW-0812">Transmembrane</keyword>
<reference evidence="2 3" key="1">
    <citation type="journal article" date="2016" name="Nat. Commun.">
        <title>Thousands of microbial genomes shed light on interconnected biogeochemical processes in an aquifer system.</title>
        <authorList>
            <person name="Anantharaman K."/>
            <person name="Brown C.T."/>
            <person name="Hug L.A."/>
            <person name="Sharon I."/>
            <person name="Castelle C.J."/>
            <person name="Probst A.J."/>
            <person name="Thomas B.C."/>
            <person name="Singh A."/>
            <person name="Wilkins M.J."/>
            <person name="Karaoz U."/>
            <person name="Brodie E.L."/>
            <person name="Williams K.H."/>
            <person name="Hubbard S.S."/>
            <person name="Banfield J.F."/>
        </authorList>
    </citation>
    <scope>NUCLEOTIDE SEQUENCE [LARGE SCALE GENOMIC DNA]</scope>
</reference>
<organism evidence="2 3">
    <name type="scientific">Candidatus Lloydbacteria bacterium RIFCSPHIGHO2_02_FULL_51_22</name>
    <dbReference type="NCBI Taxonomy" id="1798663"/>
    <lineage>
        <taxon>Bacteria</taxon>
        <taxon>Candidatus Lloydiibacteriota</taxon>
    </lineage>
</organism>
<protein>
    <submittedName>
        <fullName evidence="2">Uncharacterized protein</fullName>
    </submittedName>
</protein>
<evidence type="ECO:0000313" key="2">
    <source>
        <dbReference type="EMBL" id="OGZ11526.1"/>
    </source>
</evidence>
<evidence type="ECO:0000256" key="1">
    <source>
        <dbReference type="SAM" id="Phobius"/>
    </source>
</evidence>
<feature type="transmembrane region" description="Helical" evidence="1">
    <location>
        <begin position="15"/>
        <end position="34"/>
    </location>
</feature>
<accession>A0A1G2DD63</accession>
<evidence type="ECO:0000313" key="3">
    <source>
        <dbReference type="Proteomes" id="UP000178099"/>
    </source>
</evidence>
<dbReference type="Proteomes" id="UP000178099">
    <property type="component" value="Unassembled WGS sequence"/>
</dbReference>
<comment type="caution">
    <text evidence="2">The sequence shown here is derived from an EMBL/GenBank/DDBJ whole genome shotgun (WGS) entry which is preliminary data.</text>
</comment>
<dbReference type="EMBL" id="MHLN01000019">
    <property type="protein sequence ID" value="OGZ11526.1"/>
    <property type="molecule type" value="Genomic_DNA"/>
</dbReference>
<keyword evidence="1" id="KW-1133">Transmembrane helix</keyword>
<dbReference type="AlphaFoldDB" id="A0A1G2DD63"/>
<keyword evidence="1" id="KW-0472">Membrane</keyword>
<name>A0A1G2DD63_9BACT</name>
<proteinExistence type="predicted"/>